<dbReference type="AlphaFoldDB" id="A0A6G4AMX6"/>
<dbReference type="RefSeq" id="WP_164431496.1">
    <property type="nucleotide sequence ID" value="NZ_JAAIKT010000039.1"/>
</dbReference>
<proteinExistence type="predicted"/>
<gene>
    <name evidence="1" type="ORF">G4H13_28155</name>
</gene>
<comment type="caution">
    <text evidence="1">The sequence shown here is derived from an EMBL/GenBank/DDBJ whole genome shotgun (WGS) entry which is preliminary data.</text>
</comment>
<accession>A0A6G4AMX6</accession>
<organism evidence="1 2">
    <name type="scientific">Streptomyces rhizosphaericus</name>
    <dbReference type="NCBI Taxonomy" id="114699"/>
    <lineage>
        <taxon>Bacteria</taxon>
        <taxon>Bacillati</taxon>
        <taxon>Actinomycetota</taxon>
        <taxon>Actinomycetes</taxon>
        <taxon>Kitasatosporales</taxon>
        <taxon>Streptomycetaceae</taxon>
        <taxon>Streptomyces</taxon>
        <taxon>Streptomyces violaceusniger group</taxon>
    </lineage>
</organism>
<dbReference type="Proteomes" id="UP000476310">
    <property type="component" value="Unassembled WGS sequence"/>
</dbReference>
<dbReference type="EMBL" id="JAAIKT010000039">
    <property type="protein sequence ID" value="NEW74134.1"/>
    <property type="molecule type" value="Genomic_DNA"/>
</dbReference>
<sequence length="64" mass="6916">MELVEPGELDTAPVAAAADAARERTAQYLLAMRLEQLHEQAARDRLRELAARLLDGDMAGAVIA</sequence>
<evidence type="ECO:0000313" key="2">
    <source>
        <dbReference type="Proteomes" id="UP000476310"/>
    </source>
</evidence>
<protein>
    <submittedName>
        <fullName evidence="1">Uncharacterized protein</fullName>
    </submittedName>
</protein>
<reference evidence="1" key="1">
    <citation type="submission" date="2020-02" db="EMBL/GenBank/DDBJ databases">
        <title>A new Streptomyces sp. for controlling soil-borne diseases.</title>
        <authorList>
            <person name="Li X."/>
            <person name="Tian Y."/>
            <person name="Gao K."/>
        </authorList>
    </citation>
    <scope>NUCLEOTIDE SEQUENCE [LARGE SCALE GENOMIC DNA]</scope>
    <source>
        <strain evidence="1">0250</strain>
    </source>
</reference>
<name>A0A6G4AMX6_9ACTN</name>
<evidence type="ECO:0000313" key="1">
    <source>
        <dbReference type="EMBL" id="NEW74134.1"/>
    </source>
</evidence>
<keyword evidence="2" id="KW-1185">Reference proteome</keyword>